<dbReference type="EMBL" id="CAJVCH010488665">
    <property type="protein sequence ID" value="CAG7820737.1"/>
    <property type="molecule type" value="Genomic_DNA"/>
</dbReference>
<evidence type="ECO:0008006" key="6">
    <source>
        <dbReference type="Google" id="ProtNLM"/>
    </source>
</evidence>
<reference evidence="4" key="1">
    <citation type="submission" date="2021-06" db="EMBL/GenBank/DDBJ databases">
        <authorList>
            <person name="Hodson N. C."/>
            <person name="Mongue J. A."/>
            <person name="Jaron S. K."/>
        </authorList>
    </citation>
    <scope>NUCLEOTIDE SEQUENCE</scope>
</reference>
<dbReference type="AlphaFoldDB" id="A0A8J2PEM0"/>
<protein>
    <recommendedName>
        <fullName evidence="6">Heat shock protein 70</fullName>
    </recommendedName>
</protein>
<evidence type="ECO:0000313" key="4">
    <source>
        <dbReference type="EMBL" id="CAG7820737.1"/>
    </source>
</evidence>
<accession>A0A8J2PEM0</accession>
<comment type="caution">
    <text evidence="4">The sequence shown here is derived from an EMBL/GenBank/DDBJ whole genome shotgun (WGS) entry which is preliminary data.</text>
</comment>
<evidence type="ECO:0000256" key="3">
    <source>
        <dbReference type="ARBA" id="ARBA00022840"/>
    </source>
</evidence>
<gene>
    <name evidence="4" type="ORF">AFUS01_LOCUS31112</name>
</gene>
<dbReference type="Proteomes" id="UP000708208">
    <property type="component" value="Unassembled WGS sequence"/>
</dbReference>
<organism evidence="4 5">
    <name type="scientific">Allacma fusca</name>
    <dbReference type="NCBI Taxonomy" id="39272"/>
    <lineage>
        <taxon>Eukaryota</taxon>
        <taxon>Metazoa</taxon>
        <taxon>Ecdysozoa</taxon>
        <taxon>Arthropoda</taxon>
        <taxon>Hexapoda</taxon>
        <taxon>Collembola</taxon>
        <taxon>Symphypleona</taxon>
        <taxon>Sminthuridae</taxon>
        <taxon>Allacma</taxon>
    </lineage>
</organism>
<dbReference type="FunFam" id="3.90.640.10:FF:000003">
    <property type="entry name" value="Molecular chaperone DnaK"/>
    <property type="match status" value="1"/>
</dbReference>
<evidence type="ECO:0000256" key="1">
    <source>
        <dbReference type="ARBA" id="ARBA00007381"/>
    </source>
</evidence>
<dbReference type="GO" id="GO:0140662">
    <property type="term" value="F:ATP-dependent protein folding chaperone"/>
    <property type="evidence" value="ECO:0007669"/>
    <property type="project" value="InterPro"/>
</dbReference>
<dbReference type="PROSITE" id="PS01036">
    <property type="entry name" value="HSP70_3"/>
    <property type="match status" value="1"/>
</dbReference>
<dbReference type="Pfam" id="PF00012">
    <property type="entry name" value="HSP70"/>
    <property type="match status" value="1"/>
</dbReference>
<keyword evidence="3" id="KW-0067">ATP-binding</keyword>
<dbReference type="PANTHER" id="PTHR19375">
    <property type="entry name" value="HEAT SHOCK PROTEIN 70KDA"/>
    <property type="match status" value="1"/>
</dbReference>
<dbReference type="InterPro" id="IPR018181">
    <property type="entry name" value="Heat_shock_70_CS"/>
</dbReference>
<comment type="similarity">
    <text evidence="1">Belongs to the heat shock protein 70 family.</text>
</comment>
<proteinExistence type="inferred from homology"/>
<name>A0A8J2PEM0_9HEXA</name>
<dbReference type="InterPro" id="IPR013126">
    <property type="entry name" value="Hsp_70_fam"/>
</dbReference>
<keyword evidence="5" id="KW-1185">Reference proteome</keyword>
<keyword evidence="2" id="KW-0547">Nucleotide-binding</keyword>
<dbReference type="OrthoDB" id="6718630at2759"/>
<dbReference type="GO" id="GO:0005524">
    <property type="term" value="F:ATP binding"/>
    <property type="evidence" value="ECO:0007669"/>
    <property type="project" value="UniProtKB-KW"/>
</dbReference>
<sequence length="940" mass="108356">MAQPNGQEFTIVIGKGCSKLFKNSSKYDGECMARLKHHQLFLSKERILKLEPNRILEIENSIFDILLLFGKEFDGSAHISERIIENSDLIRKYHNEVHICIDQEFYTPFEIISKIFYQLRRLASIPEDVSIRATVVYPFNYDEQVLEELKISFTKTLNIKVVGFLNYDIAIAYNHFNQNRVEIKSRTILTVHCNSRALAFSLFRISQDPHQLEIVWTAQSLIHGIYDGFRDALLKHCVNKFRQYFQEDLQEHDLKKPLPLRCWRVKKLENLRKQCWDVTSNFLIHGEIICKIDLLVTELDCEFLASTNGKIKKSIFSFDITHEQFEEFNAHNYQTISKEIDRITLNHKVDDVVVVGLQKSLLKDWNSKGISQLVEYRQQIAMGSKPCSVFFSSLELMEMKRQKSRYLKIISEISRTGYLSMLENVSLNSQVEKKKNDISEVVLEGTKDSETQQMLESAYQKAQGEFASFLYKERMREILANPDFIPVRKLHTHHEDVIKSCLEAVNKVKPSTDQQIIKFKEHFAAIYEDTKKTNQKKLESKAQVLGIDIGTTYCCVAYFNKDSEEVQTIVNECGKNTTPSYVQLNDDNEIIVGGIAEYVTDLNVKDTIFDIKRMYGRHFEEEEIQKLKKYWPFQVVHGEDGKIKILFGQEVLYPEELLVNLVNHLKVMAEEYLDEMVINAVIAIPAYFNRRQRFLTTEACNKAGLNVIRFISEPAAAGLTYSSYFKKQKGKQTCLIFDLGGGALNVAILEIGNEIIKILATDGDPNVGGRDFTNSILQHCVDTFKKENGVDLMEVGSYPERSMRLKRMTTECEKMKCSLSETKKVCISVVNIYYEKSLTVLVTRDEVSELIRPYIDKCMKVVDQVLANCQRKEADIDDVMLVGGSTRIPYVQERLSEKFGESKLMKLFKQQGAVAHGAALLAYSIENQRDVVVQELDRRF</sequence>
<evidence type="ECO:0000256" key="2">
    <source>
        <dbReference type="ARBA" id="ARBA00022741"/>
    </source>
</evidence>
<evidence type="ECO:0000313" key="5">
    <source>
        <dbReference type="Proteomes" id="UP000708208"/>
    </source>
</evidence>